<dbReference type="InParanoid" id="C8XFI8"/>
<evidence type="ECO:0000313" key="2">
    <source>
        <dbReference type="Proteomes" id="UP000002218"/>
    </source>
</evidence>
<keyword evidence="2" id="KW-1185">Reference proteome</keyword>
<accession>C8XFI8</accession>
<dbReference type="eggNOG" id="COG3189">
    <property type="taxonomic scope" value="Bacteria"/>
</dbReference>
<evidence type="ECO:0008006" key="3">
    <source>
        <dbReference type="Google" id="ProtNLM"/>
    </source>
</evidence>
<organism evidence="1 2">
    <name type="scientific">Nakamurella multipartita (strain ATCC 700099 / DSM 44233 / CIP 104796 / JCM 9543 / NBRC 105858 / Y-104)</name>
    <name type="common">Microsphaera multipartita</name>
    <dbReference type="NCBI Taxonomy" id="479431"/>
    <lineage>
        <taxon>Bacteria</taxon>
        <taxon>Bacillati</taxon>
        <taxon>Actinomycetota</taxon>
        <taxon>Actinomycetes</taxon>
        <taxon>Nakamurellales</taxon>
        <taxon>Nakamurellaceae</taxon>
        <taxon>Nakamurella</taxon>
    </lineage>
</organism>
<dbReference type="InterPro" id="IPR052552">
    <property type="entry name" value="YeaO-like"/>
</dbReference>
<protein>
    <recommendedName>
        <fullName evidence="3">Uroporphyrin-III C-methyltransferase</fullName>
    </recommendedName>
</protein>
<gene>
    <name evidence="1" type="ordered locus">Namu_3653</name>
</gene>
<dbReference type="Pfam" id="PF22752">
    <property type="entry name" value="DUF488-N3i"/>
    <property type="match status" value="1"/>
</dbReference>
<sequence length="125" mass="14311">MIDQHAVQVRRIYDEPRTDDGTRVLVDRLWPRGMSKARARLNEWCRTVAPSTELRTWYHHEPERFEEFTRRYLDELATPEQAAALAHLRDLANHNSLTLLTATKSTALSEAAVLATLLTSSGTRP</sequence>
<dbReference type="AlphaFoldDB" id="C8XFI8"/>
<evidence type="ECO:0000313" key="1">
    <source>
        <dbReference type="EMBL" id="ACV79965.1"/>
    </source>
</evidence>
<dbReference type="EMBL" id="CP001737">
    <property type="protein sequence ID" value="ACV79965.1"/>
    <property type="molecule type" value="Genomic_DNA"/>
</dbReference>
<dbReference type="KEGG" id="nml:Namu_3653"/>
<dbReference type="RefSeq" id="WP_015748806.1">
    <property type="nucleotide sequence ID" value="NC_013235.1"/>
</dbReference>
<dbReference type="PANTHER" id="PTHR36849:SF1">
    <property type="entry name" value="CYTOPLASMIC PROTEIN"/>
    <property type="match status" value="1"/>
</dbReference>
<name>C8XFI8_NAKMY</name>
<proteinExistence type="predicted"/>
<dbReference type="Proteomes" id="UP000002218">
    <property type="component" value="Chromosome"/>
</dbReference>
<dbReference type="PANTHER" id="PTHR36849">
    <property type="entry name" value="CYTOPLASMIC PROTEIN-RELATED"/>
    <property type="match status" value="1"/>
</dbReference>
<dbReference type="OrthoDB" id="9790745at2"/>
<dbReference type="STRING" id="479431.Namu_3653"/>
<reference evidence="1 2" key="2">
    <citation type="journal article" date="2010" name="Stand. Genomic Sci.">
        <title>Complete genome sequence of Nakamurella multipartita type strain (Y-104).</title>
        <authorList>
            <person name="Tice H."/>
            <person name="Mayilraj S."/>
            <person name="Sims D."/>
            <person name="Lapidus A."/>
            <person name="Nolan M."/>
            <person name="Lucas S."/>
            <person name="Glavina Del Rio T."/>
            <person name="Copeland A."/>
            <person name="Cheng J.F."/>
            <person name="Meincke L."/>
            <person name="Bruce D."/>
            <person name="Goodwin L."/>
            <person name="Pitluck S."/>
            <person name="Ivanova N."/>
            <person name="Mavromatis K."/>
            <person name="Ovchinnikova G."/>
            <person name="Pati A."/>
            <person name="Chen A."/>
            <person name="Palaniappan K."/>
            <person name="Land M."/>
            <person name="Hauser L."/>
            <person name="Chang Y.J."/>
            <person name="Jeffries C.D."/>
            <person name="Detter J.C."/>
            <person name="Brettin T."/>
            <person name="Rohde M."/>
            <person name="Goker M."/>
            <person name="Bristow J."/>
            <person name="Eisen J.A."/>
            <person name="Markowitz V."/>
            <person name="Hugenholtz P."/>
            <person name="Kyrpides N.C."/>
            <person name="Klenk H.P."/>
            <person name="Chen F."/>
        </authorList>
    </citation>
    <scope>NUCLEOTIDE SEQUENCE [LARGE SCALE GENOMIC DNA]</scope>
    <source>
        <strain evidence="2">ATCC 700099 / DSM 44233 / CIP 104796 / JCM 9543 / NBRC 105858 / Y-104</strain>
    </source>
</reference>
<dbReference type="HOGENOM" id="CLU_137928_0_0_11"/>
<reference evidence="2" key="1">
    <citation type="submission" date="2009-09" db="EMBL/GenBank/DDBJ databases">
        <title>The complete genome of Nakamurella multipartita DSM 44233.</title>
        <authorList>
            <consortium name="US DOE Joint Genome Institute (JGI-PGF)"/>
            <person name="Lucas S."/>
            <person name="Copeland A."/>
            <person name="Lapidus A."/>
            <person name="Glavina del Rio T."/>
            <person name="Dalin E."/>
            <person name="Tice H."/>
            <person name="Bruce D."/>
            <person name="Goodwin L."/>
            <person name="Pitluck S."/>
            <person name="Kyrpides N."/>
            <person name="Mavromatis K."/>
            <person name="Ivanova N."/>
            <person name="Ovchinnikova G."/>
            <person name="Sims D."/>
            <person name="Meincke L."/>
            <person name="Brettin T."/>
            <person name="Detter J.C."/>
            <person name="Han C."/>
            <person name="Larimer F."/>
            <person name="Land M."/>
            <person name="Hauser L."/>
            <person name="Markowitz V."/>
            <person name="Cheng J.-F."/>
            <person name="Hugenholtz P."/>
            <person name="Woyke T."/>
            <person name="Wu D."/>
            <person name="Klenk H.-P."/>
            <person name="Eisen J.A."/>
        </authorList>
    </citation>
    <scope>NUCLEOTIDE SEQUENCE [LARGE SCALE GENOMIC DNA]</scope>
    <source>
        <strain evidence="2">ATCC 700099 / DSM 44233 / CIP 104796 / JCM 9543 / NBRC 105858 / Y-104</strain>
    </source>
</reference>